<sequence>MAMSSGLFIGGEVAQKDKGKRWWRRDIFLRGARQARVGMMGQSSGERGDRASRGGGSKVWSWIGDGTGPGKLFDFGAEPEIFCDGRGNSSNTCC</sequence>
<protein>
    <submittedName>
        <fullName evidence="2">Uncharacterized protein</fullName>
    </submittedName>
</protein>
<evidence type="ECO:0000313" key="2">
    <source>
        <dbReference type="EMBL" id="KAF0917087.1"/>
    </source>
</evidence>
<reference evidence="2 3" key="1">
    <citation type="submission" date="2019-11" db="EMBL/GenBank/DDBJ databases">
        <title>Whole genome sequence of Oryza granulata.</title>
        <authorList>
            <person name="Li W."/>
        </authorList>
    </citation>
    <scope>NUCLEOTIDE SEQUENCE [LARGE SCALE GENOMIC DNA]</scope>
    <source>
        <strain evidence="3">cv. Menghai</strain>
        <tissue evidence="2">Leaf</tissue>
    </source>
</reference>
<name>A0A6G1DX96_9ORYZ</name>
<evidence type="ECO:0000256" key="1">
    <source>
        <dbReference type="SAM" id="MobiDB-lite"/>
    </source>
</evidence>
<evidence type="ECO:0000313" key="3">
    <source>
        <dbReference type="Proteomes" id="UP000479710"/>
    </source>
</evidence>
<keyword evidence="3" id="KW-1185">Reference proteome</keyword>
<comment type="caution">
    <text evidence="2">The sequence shown here is derived from an EMBL/GenBank/DDBJ whole genome shotgun (WGS) entry which is preliminary data.</text>
</comment>
<dbReference type="EMBL" id="SPHZ02000005">
    <property type="protein sequence ID" value="KAF0917087.1"/>
    <property type="molecule type" value="Genomic_DNA"/>
</dbReference>
<feature type="region of interest" description="Disordered" evidence="1">
    <location>
        <begin position="38"/>
        <end position="60"/>
    </location>
</feature>
<dbReference type="Proteomes" id="UP000479710">
    <property type="component" value="Unassembled WGS sequence"/>
</dbReference>
<organism evidence="2 3">
    <name type="scientific">Oryza meyeriana var. granulata</name>
    <dbReference type="NCBI Taxonomy" id="110450"/>
    <lineage>
        <taxon>Eukaryota</taxon>
        <taxon>Viridiplantae</taxon>
        <taxon>Streptophyta</taxon>
        <taxon>Embryophyta</taxon>
        <taxon>Tracheophyta</taxon>
        <taxon>Spermatophyta</taxon>
        <taxon>Magnoliopsida</taxon>
        <taxon>Liliopsida</taxon>
        <taxon>Poales</taxon>
        <taxon>Poaceae</taxon>
        <taxon>BOP clade</taxon>
        <taxon>Oryzoideae</taxon>
        <taxon>Oryzeae</taxon>
        <taxon>Oryzinae</taxon>
        <taxon>Oryza</taxon>
        <taxon>Oryza meyeriana</taxon>
    </lineage>
</organism>
<dbReference type="AlphaFoldDB" id="A0A6G1DX96"/>
<proteinExistence type="predicted"/>
<accession>A0A6G1DX96</accession>
<gene>
    <name evidence="2" type="ORF">E2562_016894</name>
</gene>